<dbReference type="Pfam" id="PF00072">
    <property type="entry name" value="Response_reg"/>
    <property type="match status" value="1"/>
</dbReference>
<dbReference type="EC" id="2.7.13.3" evidence="2"/>
<dbReference type="SUPFAM" id="SSF46689">
    <property type="entry name" value="Homeodomain-like"/>
    <property type="match status" value="1"/>
</dbReference>
<dbReference type="SMART" id="SM00448">
    <property type="entry name" value="REC"/>
    <property type="match status" value="1"/>
</dbReference>
<dbReference type="SMART" id="SM00388">
    <property type="entry name" value="HisKA"/>
    <property type="match status" value="1"/>
</dbReference>
<dbReference type="RefSeq" id="WP_302041019.1">
    <property type="nucleotide sequence ID" value="NZ_JAUKPO010000027.1"/>
</dbReference>
<evidence type="ECO:0000259" key="10">
    <source>
        <dbReference type="PROSITE" id="PS50110"/>
    </source>
</evidence>
<evidence type="ECO:0000256" key="4">
    <source>
        <dbReference type="ARBA" id="ARBA00023015"/>
    </source>
</evidence>
<dbReference type="InterPro" id="IPR004358">
    <property type="entry name" value="Sig_transdc_His_kin-like_C"/>
</dbReference>
<gene>
    <name evidence="11" type="ORF">Q0590_28310</name>
</gene>
<accession>A0ABT8RDP0</accession>
<dbReference type="GO" id="GO:0005524">
    <property type="term" value="F:ATP binding"/>
    <property type="evidence" value="ECO:0007669"/>
    <property type="project" value="UniProtKB-KW"/>
</dbReference>
<dbReference type="Pfam" id="PF12833">
    <property type="entry name" value="HTH_18"/>
    <property type="match status" value="1"/>
</dbReference>
<keyword evidence="12" id="KW-1185">Reference proteome</keyword>
<dbReference type="PROSITE" id="PS50109">
    <property type="entry name" value="HIS_KIN"/>
    <property type="match status" value="1"/>
</dbReference>
<evidence type="ECO:0000259" key="8">
    <source>
        <dbReference type="PROSITE" id="PS01124"/>
    </source>
</evidence>
<dbReference type="CDD" id="cd16922">
    <property type="entry name" value="HATPase_EvgS-ArcB-TorS-like"/>
    <property type="match status" value="1"/>
</dbReference>
<dbReference type="Gene3D" id="3.40.50.2300">
    <property type="match status" value="1"/>
</dbReference>
<evidence type="ECO:0000256" key="6">
    <source>
        <dbReference type="ARBA" id="ARBA00023163"/>
    </source>
</evidence>
<evidence type="ECO:0000256" key="5">
    <source>
        <dbReference type="ARBA" id="ARBA00023125"/>
    </source>
</evidence>
<keyword evidence="6" id="KW-0804">Transcription</keyword>
<feature type="domain" description="HTH araC/xylS-type" evidence="8">
    <location>
        <begin position="456"/>
        <end position="555"/>
    </location>
</feature>
<dbReference type="InterPro" id="IPR018062">
    <property type="entry name" value="HTH_AraC-typ_CS"/>
</dbReference>
<dbReference type="SMART" id="SM00342">
    <property type="entry name" value="HTH_ARAC"/>
    <property type="match status" value="1"/>
</dbReference>
<evidence type="ECO:0000256" key="2">
    <source>
        <dbReference type="ARBA" id="ARBA00012438"/>
    </source>
</evidence>
<dbReference type="PANTHER" id="PTHR43547:SF2">
    <property type="entry name" value="HYBRID SIGNAL TRANSDUCTION HISTIDINE KINASE C"/>
    <property type="match status" value="1"/>
</dbReference>
<dbReference type="InterPro" id="IPR009057">
    <property type="entry name" value="Homeodomain-like_sf"/>
</dbReference>
<dbReference type="InterPro" id="IPR005467">
    <property type="entry name" value="His_kinase_dom"/>
</dbReference>
<dbReference type="Gene3D" id="3.30.565.10">
    <property type="entry name" value="Histidine kinase-like ATPase, C-terminal domain"/>
    <property type="match status" value="1"/>
</dbReference>
<keyword evidence="4" id="KW-0805">Transcription regulation</keyword>
<keyword evidence="11" id="KW-0067">ATP-binding</keyword>
<feature type="domain" description="Response regulatory" evidence="10">
    <location>
        <begin position="309"/>
        <end position="424"/>
    </location>
</feature>
<evidence type="ECO:0000313" key="11">
    <source>
        <dbReference type="EMBL" id="MDO1450217.1"/>
    </source>
</evidence>
<dbReference type="InterPro" id="IPR001789">
    <property type="entry name" value="Sig_transdc_resp-reg_receiver"/>
</dbReference>
<dbReference type="Pfam" id="PF00512">
    <property type="entry name" value="HisKA"/>
    <property type="match status" value="1"/>
</dbReference>
<dbReference type="InterPro" id="IPR011006">
    <property type="entry name" value="CheY-like_superfamily"/>
</dbReference>
<dbReference type="PROSITE" id="PS50110">
    <property type="entry name" value="RESPONSE_REGULATORY"/>
    <property type="match status" value="1"/>
</dbReference>
<evidence type="ECO:0000313" key="12">
    <source>
        <dbReference type="Proteomes" id="UP001168528"/>
    </source>
</evidence>
<dbReference type="InterPro" id="IPR003594">
    <property type="entry name" value="HATPase_dom"/>
</dbReference>
<keyword evidence="5" id="KW-0238">DNA-binding</keyword>
<comment type="caution">
    <text evidence="11">The sequence shown here is derived from an EMBL/GenBank/DDBJ whole genome shotgun (WGS) entry which is preliminary data.</text>
</comment>
<protein>
    <recommendedName>
        <fullName evidence="2">histidine kinase</fullName>
        <ecNumber evidence="2">2.7.13.3</ecNumber>
    </recommendedName>
</protein>
<evidence type="ECO:0000259" key="9">
    <source>
        <dbReference type="PROSITE" id="PS50109"/>
    </source>
</evidence>
<dbReference type="PRINTS" id="PR00344">
    <property type="entry name" value="BCTRLSENSOR"/>
</dbReference>
<keyword evidence="3 7" id="KW-0597">Phosphoprotein</keyword>
<dbReference type="CDD" id="cd17574">
    <property type="entry name" value="REC_OmpR"/>
    <property type="match status" value="1"/>
</dbReference>
<dbReference type="PROSITE" id="PS01124">
    <property type="entry name" value="HTH_ARAC_FAMILY_2"/>
    <property type="match status" value="1"/>
</dbReference>
<dbReference type="Proteomes" id="UP001168528">
    <property type="component" value="Unassembled WGS sequence"/>
</dbReference>
<dbReference type="InterPro" id="IPR036890">
    <property type="entry name" value="HATPase_C_sf"/>
</dbReference>
<dbReference type="InterPro" id="IPR036097">
    <property type="entry name" value="HisK_dim/P_sf"/>
</dbReference>
<feature type="domain" description="Histidine kinase" evidence="9">
    <location>
        <begin position="31"/>
        <end position="256"/>
    </location>
</feature>
<dbReference type="SUPFAM" id="SSF47384">
    <property type="entry name" value="Homodimeric domain of signal transducing histidine kinase"/>
    <property type="match status" value="1"/>
</dbReference>
<organism evidence="11 12">
    <name type="scientific">Rhodocytophaga aerolata</name>
    <dbReference type="NCBI Taxonomy" id="455078"/>
    <lineage>
        <taxon>Bacteria</taxon>
        <taxon>Pseudomonadati</taxon>
        <taxon>Bacteroidota</taxon>
        <taxon>Cytophagia</taxon>
        <taxon>Cytophagales</taxon>
        <taxon>Rhodocytophagaceae</taxon>
        <taxon>Rhodocytophaga</taxon>
    </lineage>
</organism>
<feature type="modified residue" description="4-aspartylphosphate" evidence="7">
    <location>
        <position position="357"/>
    </location>
</feature>
<dbReference type="SMART" id="SM00387">
    <property type="entry name" value="HATPase_c"/>
    <property type="match status" value="1"/>
</dbReference>
<dbReference type="CDD" id="cd00082">
    <property type="entry name" value="HisKA"/>
    <property type="match status" value="1"/>
</dbReference>
<reference evidence="11" key="1">
    <citation type="submission" date="2023-07" db="EMBL/GenBank/DDBJ databases">
        <title>The genome sequence of Rhodocytophaga aerolata KACC 12507.</title>
        <authorList>
            <person name="Zhang X."/>
        </authorList>
    </citation>
    <scope>NUCLEOTIDE SEQUENCE</scope>
    <source>
        <strain evidence="11">KACC 12507</strain>
    </source>
</reference>
<dbReference type="Gene3D" id="1.10.10.60">
    <property type="entry name" value="Homeodomain-like"/>
    <property type="match status" value="1"/>
</dbReference>
<dbReference type="SUPFAM" id="SSF55874">
    <property type="entry name" value="ATPase domain of HSP90 chaperone/DNA topoisomerase II/histidine kinase"/>
    <property type="match status" value="1"/>
</dbReference>
<name>A0ABT8RDP0_9BACT</name>
<dbReference type="Pfam" id="PF02518">
    <property type="entry name" value="HATPase_c"/>
    <property type="match status" value="1"/>
</dbReference>
<keyword evidence="11" id="KW-0547">Nucleotide-binding</keyword>
<dbReference type="SUPFAM" id="SSF52172">
    <property type="entry name" value="CheY-like"/>
    <property type="match status" value="1"/>
</dbReference>
<evidence type="ECO:0000256" key="7">
    <source>
        <dbReference type="PROSITE-ProRule" id="PRU00169"/>
    </source>
</evidence>
<dbReference type="PROSITE" id="PS00041">
    <property type="entry name" value="HTH_ARAC_FAMILY_1"/>
    <property type="match status" value="1"/>
</dbReference>
<comment type="catalytic activity">
    <reaction evidence="1">
        <text>ATP + protein L-histidine = ADP + protein N-phospho-L-histidine.</text>
        <dbReference type="EC" id="2.7.13.3"/>
    </reaction>
</comment>
<dbReference type="InterPro" id="IPR018060">
    <property type="entry name" value="HTH_AraC"/>
</dbReference>
<sequence>MSNERLKMNAERLETQELFDQEQLRLSFFANISHEFKTPLTLILAPLETLLATAQPESKEHLLYLMMQQNARRLLNLINQLLELSKLEAGSLKLEPTPGEVMGLLRSLAATFAPLAENRRIDFQCRLPEVEWIALFDSDKVEKIVVNLLSNACKFTPDGGTILLEVSVSNVEKNEQTDTTLIIEVTDNGIGIEEDQLANIFDRFYQGNHFPIRERESSGIGLALTKELVELHGGSIEVDSKSGQGTCFCVRLPLKTAIEPLSSTRNPDFFLRSFTNALAAGQPENSTSSWREIFQPPAPNALVVGDKPLLLIVEDNKELSAFIALHFHSAYKVLEVSNGMLGWQKALETIPDIIISDLMMPEMDGIELSRMLKADERTSHIPIILLTAKTAQQSKIEGLQSGADDYLTKPFSTAELQLRVTNLVEGRKRLRERYSRQISLQPAQLAVTPADEKFLKRVIAIIIDHIDEVDFTAESFEREVGMSHVQLYRKMKSLTNQAPGEFLRNYRLQQAAMLLKAKHGNVTEVAYTVGFTSLAYFTRCFKELYGLTPSEYIAD</sequence>
<dbReference type="InterPro" id="IPR003661">
    <property type="entry name" value="HisK_dim/P_dom"/>
</dbReference>
<evidence type="ECO:0000256" key="1">
    <source>
        <dbReference type="ARBA" id="ARBA00000085"/>
    </source>
</evidence>
<dbReference type="PANTHER" id="PTHR43547">
    <property type="entry name" value="TWO-COMPONENT HISTIDINE KINASE"/>
    <property type="match status" value="1"/>
</dbReference>
<dbReference type="Gene3D" id="1.10.287.130">
    <property type="match status" value="1"/>
</dbReference>
<proteinExistence type="predicted"/>
<evidence type="ECO:0000256" key="3">
    <source>
        <dbReference type="ARBA" id="ARBA00022553"/>
    </source>
</evidence>
<dbReference type="EMBL" id="JAUKPO010000027">
    <property type="protein sequence ID" value="MDO1450217.1"/>
    <property type="molecule type" value="Genomic_DNA"/>
</dbReference>